<feature type="chain" id="PRO_5043327530" evidence="1">
    <location>
        <begin position="17"/>
        <end position="195"/>
    </location>
</feature>
<sequence>MTVIRLLATISIVALAVTVAAPATKTAKAVAGHAKTVKVLSPPSHKVVRRAKRSLVVQVPVEIEDEIAEQNELEAELSQLSDEQLEILAGVVQEELDRYDPQLPVDQYQIVDIPVEYLTHPRDRRSMPIAPIGDEDEEEVVFVPEDVLQEAMVEEALEEAAQEELAKELDEMELRVRIGEMADILNERASRRSRR</sequence>
<organism evidence="2 3">
    <name type="scientific">Pristionchus fissidentatus</name>
    <dbReference type="NCBI Taxonomy" id="1538716"/>
    <lineage>
        <taxon>Eukaryota</taxon>
        <taxon>Metazoa</taxon>
        <taxon>Ecdysozoa</taxon>
        <taxon>Nematoda</taxon>
        <taxon>Chromadorea</taxon>
        <taxon>Rhabditida</taxon>
        <taxon>Rhabditina</taxon>
        <taxon>Diplogasteromorpha</taxon>
        <taxon>Diplogasteroidea</taxon>
        <taxon>Neodiplogasteridae</taxon>
        <taxon>Pristionchus</taxon>
    </lineage>
</organism>
<evidence type="ECO:0000256" key="1">
    <source>
        <dbReference type="SAM" id="SignalP"/>
    </source>
</evidence>
<dbReference type="EMBL" id="BTSY01000005">
    <property type="protein sequence ID" value="GMT28839.1"/>
    <property type="molecule type" value="Genomic_DNA"/>
</dbReference>
<comment type="caution">
    <text evidence="2">The sequence shown here is derived from an EMBL/GenBank/DDBJ whole genome shotgun (WGS) entry which is preliminary data.</text>
</comment>
<reference evidence="2" key="1">
    <citation type="submission" date="2023-10" db="EMBL/GenBank/DDBJ databases">
        <title>Genome assembly of Pristionchus species.</title>
        <authorList>
            <person name="Yoshida K."/>
            <person name="Sommer R.J."/>
        </authorList>
    </citation>
    <scope>NUCLEOTIDE SEQUENCE</scope>
    <source>
        <strain evidence="2">RS5133</strain>
    </source>
</reference>
<proteinExistence type="predicted"/>
<evidence type="ECO:0000313" key="3">
    <source>
        <dbReference type="Proteomes" id="UP001432322"/>
    </source>
</evidence>
<protein>
    <submittedName>
        <fullName evidence="2">Uncharacterized protein</fullName>
    </submittedName>
</protein>
<accession>A0AAV5WG77</accession>
<name>A0AAV5WG77_9BILA</name>
<dbReference type="Proteomes" id="UP001432322">
    <property type="component" value="Unassembled WGS sequence"/>
</dbReference>
<feature type="signal peptide" evidence="1">
    <location>
        <begin position="1"/>
        <end position="16"/>
    </location>
</feature>
<dbReference type="AlphaFoldDB" id="A0AAV5WG77"/>
<evidence type="ECO:0000313" key="2">
    <source>
        <dbReference type="EMBL" id="GMT28839.1"/>
    </source>
</evidence>
<keyword evidence="1" id="KW-0732">Signal</keyword>
<gene>
    <name evidence="2" type="ORF">PFISCL1PPCAC_20136</name>
</gene>
<keyword evidence="3" id="KW-1185">Reference proteome</keyword>